<reference evidence="3" key="1">
    <citation type="submission" date="2021-03" db="EMBL/GenBank/DDBJ databases">
        <title>Comparative genomics and phylogenomic investigation of the class Geoglossomycetes provide insights into ecological specialization and systematics.</title>
        <authorList>
            <person name="Melie T."/>
            <person name="Pirro S."/>
            <person name="Miller A.N."/>
            <person name="Quandt A."/>
        </authorList>
    </citation>
    <scope>NUCLEOTIDE SEQUENCE</scope>
    <source>
        <strain evidence="3">GBOQ0MN5Z8</strain>
    </source>
</reference>
<feature type="compositionally biased region" description="Gly residues" evidence="1">
    <location>
        <begin position="83"/>
        <end position="93"/>
    </location>
</feature>
<dbReference type="AlphaFoldDB" id="A0A9P8I347"/>
<dbReference type="InterPro" id="IPR028095">
    <property type="entry name" value="Mso1_N_dom"/>
</dbReference>
<feature type="compositionally biased region" description="Gly residues" evidence="1">
    <location>
        <begin position="353"/>
        <end position="367"/>
    </location>
</feature>
<feature type="compositionally biased region" description="Gly residues" evidence="1">
    <location>
        <begin position="293"/>
        <end position="303"/>
    </location>
</feature>
<dbReference type="Pfam" id="PF14475">
    <property type="entry name" value="Mso1_Sec1_bdg"/>
    <property type="match status" value="1"/>
</dbReference>
<gene>
    <name evidence="3" type="ORF">FGG08_003179</name>
</gene>
<feature type="compositionally biased region" description="Gly residues" evidence="1">
    <location>
        <begin position="324"/>
        <end position="334"/>
    </location>
</feature>
<proteinExistence type="predicted"/>
<accession>A0A9P8I347</accession>
<dbReference type="Proteomes" id="UP000698800">
    <property type="component" value="Unassembled WGS sequence"/>
</dbReference>
<feature type="compositionally biased region" description="Low complexity" evidence="1">
    <location>
        <begin position="390"/>
        <end position="399"/>
    </location>
</feature>
<organism evidence="3 4">
    <name type="scientific">Glutinoglossum americanum</name>
    <dbReference type="NCBI Taxonomy" id="1670608"/>
    <lineage>
        <taxon>Eukaryota</taxon>
        <taxon>Fungi</taxon>
        <taxon>Dikarya</taxon>
        <taxon>Ascomycota</taxon>
        <taxon>Pezizomycotina</taxon>
        <taxon>Geoglossomycetes</taxon>
        <taxon>Geoglossales</taxon>
        <taxon>Geoglossaceae</taxon>
        <taxon>Glutinoglossum</taxon>
    </lineage>
</organism>
<name>A0A9P8I347_9PEZI</name>
<evidence type="ECO:0000313" key="4">
    <source>
        <dbReference type="Proteomes" id="UP000698800"/>
    </source>
</evidence>
<feature type="domain" description="Mso1 N-terminal" evidence="2">
    <location>
        <begin position="18"/>
        <end position="57"/>
    </location>
</feature>
<evidence type="ECO:0000259" key="2">
    <source>
        <dbReference type="Pfam" id="PF14475"/>
    </source>
</evidence>
<evidence type="ECO:0000313" key="3">
    <source>
        <dbReference type="EMBL" id="KAH0542424.1"/>
    </source>
</evidence>
<sequence length="399" mass="40970">MSSYLTSILTTTTSRYTSLKRSLIPDEKDGDTEDDSHISRVLRAYYTEKGRPFPQWLPPDPKAPQPPPPQPMYLNTPAVSSGAGRGAPMGRGGVLSDIWDPPAQQSGPPHQEESLSLRRGGRGGPGRMQHPPHSAPPTSGGIVDSYPKARPLPSQRAGSYQSQFSQQSSTSQGQDQDNYSPPPSSSGSGVSAQERLKARLWGGGNAAGRSASPTGSQNSVGTGSGRQQTQGYTPPNSAPPGRSSATSSFPPPSISPGRQPAKHPKNSAYNPPPTSLTPGRPTASYDQRPSGPGALGGGGGGYGSSNNNNTSSNAYNNRSQPGGYTSGGGDGGGYKPYVGSSAPWSTGEEDFNTGGGAGDGYGYGGGARRPQQPGRGYSEPGSGGSGGRIVGLPSGPRYK</sequence>
<feature type="compositionally biased region" description="Polar residues" evidence="1">
    <location>
        <begin position="211"/>
        <end position="235"/>
    </location>
</feature>
<feature type="compositionally biased region" description="Low complexity" evidence="1">
    <location>
        <begin position="1"/>
        <end position="22"/>
    </location>
</feature>
<feature type="compositionally biased region" description="Low complexity" evidence="1">
    <location>
        <begin position="304"/>
        <end position="323"/>
    </location>
</feature>
<dbReference type="OrthoDB" id="2683368at2759"/>
<dbReference type="EMBL" id="JAGHQL010000054">
    <property type="protein sequence ID" value="KAH0542424.1"/>
    <property type="molecule type" value="Genomic_DNA"/>
</dbReference>
<feature type="region of interest" description="Disordered" evidence="1">
    <location>
        <begin position="50"/>
        <end position="399"/>
    </location>
</feature>
<evidence type="ECO:0000256" key="1">
    <source>
        <dbReference type="SAM" id="MobiDB-lite"/>
    </source>
</evidence>
<feature type="compositionally biased region" description="Low complexity" evidence="1">
    <location>
        <begin position="368"/>
        <end position="380"/>
    </location>
</feature>
<feature type="compositionally biased region" description="Low complexity" evidence="1">
    <location>
        <begin position="159"/>
        <end position="176"/>
    </location>
</feature>
<comment type="caution">
    <text evidence="3">The sequence shown here is derived from an EMBL/GenBank/DDBJ whole genome shotgun (WGS) entry which is preliminary data.</text>
</comment>
<keyword evidence="4" id="KW-1185">Reference proteome</keyword>
<protein>
    <recommendedName>
        <fullName evidence="2">Mso1 N-terminal domain-containing protein</fullName>
    </recommendedName>
</protein>
<feature type="compositionally biased region" description="Pro residues" evidence="1">
    <location>
        <begin position="55"/>
        <end position="71"/>
    </location>
</feature>
<feature type="region of interest" description="Disordered" evidence="1">
    <location>
        <begin position="1"/>
        <end position="38"/>
    </location>
</feature>